<keyword evidence="1" id="KW-0812">Transmembrane</keyword>
<evidence type="ECO:0000313" key="2">
    <source>
        <dbReference type="EMBL" id="ARW69761.1"/>
    </source>
</evidence>
<sequence length="165" mass="19544">MFTQKTICPVPFDQQPLNEYLFLKRSWLFSWSTSSTQSFLSVLFYISISLGFLLVLFSVIFTSLYIPYEVLWLDLMIVNSIIFLLLVRIYLGLSYVLKRLLSATVFYEESGWYDGQIWIKTSDYLMQDRLVGLYQVMPSVVRAKYTICFVMLNFIFLLLLKFFFV</sequence>
<keyword evidence="2" id="KW-0934">Plastid</keyword>
<dbReference type="RefSeq" id="YP_009399942.1">
    <property type="nucleotide sequence ID" value="NC_035299.1"/>
</dbReference>
<keyword evidence="1" id="KW-0472">Membrane</keyword>
<evidence type="ECO:0008006" key="3">
    <source>
        <dbReference type="Google" id="ProtNLM"/>
    </source>
</evidence>
<accession>A0A1Z1MV83</accession>
<dbReference type="AlphaFoldDB" id="A0A1Z1MV83"/>
<dbReference type="EMBL" id="MF101467">
    <property type="protein sequence ID" value="ARW69761.1"/>
    <property type="molecule type" value="Genomic_DNA"/>
</dbReference>
<protein>
    <recommendedName>
        <fullName evidence="3">Ycf36</fullName>
    </recommendedName>
</protein>
<name>A0A1Z1MV83_9FLOR</name>
<proteinExistence type="predicted"/>
<gene>
    <name evidence="2" type="primary">ycf36</name>
</gene>
<dbReference type="GeneID" id="33362486"/>
<feature type="transmembrane region" description="Helical" evidence="1">
    <location>
        <begin position="72"/>
        <end position="91"/>
    </location>
</feature>
<dbReference type="InterPro" id="IPR009631">
    <property type="entry name" value="CGLD27-like"/>
</dbReference>
<dbReference type="Pfam" id="PF06799">
    <property type="entry name" value="CGLD27-like"/>
    <property type="match status" value="1"/>
</dbReference>
<geneLocation type="chloroplast" evidence="2"/>
<dbReference type="PANTHER" id="PTHR34214">
    <property type="match status" value="1"/>
</dbReference>
<feature type="transmembrane region" description="Helical" evidence="1">
    <location>
        <begin position="42"/>
        <end position="66"/>
    </location>
</feature>
<evidence type="ECO:0000256" key="1">
    <source>
        <dbReference type="SAM" id="Phobius"/>
    </source>
</evidence>
<keyword evidence="2" id="KW-0150">Chloroplast</keyword>
<keyword evidence="1" id="KW-1133">Transmembrane helix</keyword>
<reference evidence="2" key="1">
    <citation type="journal article" date="2017" name="J. Phycol.">
        <title>Analysis of chloroplast genomes and a supermatrix inform reclassification of the Rhodomelaceae (Rhodophyta).</title>
        <authorList>
            <person name="Diaz-Tapia P."/>
            <person name="Maggs C.A."/>
            <person name="West J.A."/>
            <person name="Verbruggen H."/>
        </authorList>
    </citation>
    <scope>NUCLEOTIDE SEQUENCE</scope>
    <source>
        <strain evidence="2">PD1825</strain>
    </source>
</reference>
<feature type="transmembrane region" description="Helical" evidence="1">
    <location>
        <begin position="145"/>
        <end position="164"/>
    </location>
</feature>
<organism evidence="2">
    <name type="scientific">Tolypiocladia glomerulata</name>
    <dbReference type="NCBI Taxonomy" id="860646"/>
    <lineage>
        <taxon>Eukaryota</taxon>
        <taxon>Rhodophyta</taxon>
        <taxon>Florideophyceae</taxon>
        <taxon>Rhodymeniophycidae</taxon>
        <taxon>Ceramiales</taxon>
        <taxon>Rhodomelaceae</taxon>
        <taxon>Polysiphonioideae</taxon>
        <taxon>Tolypiocladia</taxon>
    </lineage>
</organism>
<dbReference type="PANTHER" id="PTHR34214:SF1">
    <property type="entry name" value="DUF1230 FAMILY PROTEIN"/>
    <property type="match status" value="1"/>
</dbReference>